<accession>A0A7I8IMX0</accession>
<reference evidence="2 3" key="1">
    <citation type="submission" date="2019-12" db="EMBL/GenBank/DDBJ databases">
        <authorList>
            <person name="Scholz U."/>
            <person name="Mascher M."/>
            <person name="Fiebig A."/>
        </authorList>
    </citation>
    <scope>NUCLEOTIDE SEQUENCE</scope>
</reference>
<evidence type="ECO:0000313" key="3">
    <source>
        <dbReference type="Proteomes" id="UP001189122"/>
    </source>
</evidence>
<dbReference type="AlphaFoldDB" id="A0A7I8IMX0"/>
<sequence>MADALSQRVHLLNLVKIQVIEFESLQDSYVDCSDFECHVGGFSSHFGRDKTIATVEYQFYWPTLKRDVGKIARMPMLSTSLLCEGIAPCST</sequence>
<feature type="domain" description="Integrase zinc-binding" evidence="1">
    <location>
        <begin position="36"/>
        <end position="71"/>
    </location>
</feature>
<evidence type="ECO:0000313" key="2">
    <source>
        <dbReference type="EMBL" id="CAA2619076.1"/>
    </source>
</evidence>
<name>A0A7I8IMX0_SPIIN</name>
<evidence type="ECO:0000259" key="1">
    <source>
        <dbReference type="Pfam" id="PF17921"/>
    </source>
</evidence>
<gene>
    <name evidence="2" type="ORF">SI7747_04005243</name>
</gene>
<dbReference type="Pfam" id="PF17921">
    <property type="entry name" value="Integrase_H2C2"/>
    <property type="match status" value="1"/>
</dbReference>
<keyword evidence="3" id="KW-1185">Reference proteome</keyword>
<dbReference type="Gene3D" id="1.10.340.70">
    <property type="match status" value="1"/>
</dbReference>
<dbReference type="EMBL" id="CACRZD030000004">
    <property type="protein sequence ID" value="CAA6658802.1"/>
    <property type="molecule type" value="Genomic_DNA"/>
</dbReference>
<dbReference type="InterPro" id="IPR041588">
    <property type="entry name" value="Integrase_H2C2"/>
</dbReference>
<dbReference type="EMBL" id="LR743591">
    <property type="protein sequence ID" value="CAA2619076.1"/>
    <property type="molecule type" value="Genomic_DNA"/>
</dbReference>
<protein>
    <recommendedName>
        <fullName evidence="1">Integrase zinc-binding domain-containing protein</fullName>
    </recommendedName>
</protein>
<dbReference type="Proteomes" id="UP001189122">
    <property type="component" value="Unassembled WGS sequence"/>
</dbReference>
<organism evidence="2">
    <name type="scientific">Spirodela intermedia</name>
    <name type="common">Intermediate duckweed</name>
    <dbReference type="NCBI Taxonomy" id="51605"/>
    <lineage>
        <taxon>Eukaryota</taxon>
        <taxon>Viridiplantae</taxon>
        <taxon>Streptophyta</taxon>
        <taxon>Embryophyta</taxon>
        <taxon>Tracheophyta</taxon>
        <taxon>Spermatophyta</taxon>
        <taxon>Magnoliopsida</taxon>
        <taxon>Liliopsida</taxon>
        <taxon>Araceae</taxon>
        <taxon>Lemnoideae</taxon>
        <taxon>Spirodela</taxon>
    </lineage>
</organism>
<proteinExistence type="predicted"/>